<dbReference type="EMBL" id="CAEZUP010000007">
    <property type="protein sequence ID" value="CAB4599500.1"/>
    <property type="molecule type" value="Genomic_DNA"/>
</dbReference>
<dbReference type="PANTHER" id="PTHR10885:SF0">
    <property type="entry name" value="ISOPENTENYL-DIPHOSPHATE DELTA-ISOMERASE"/>
    <property type="match status" value="1"/>
</dbReference>
<dbReference type="Gene3D" id="3.90.79.10">
    <property type="entry name" value="Nucleoside Triphosphate Pyrophosphohydrolase"/>
    <property type="match status" value="1"/>
</dbReference>
<proteinExistence type="predicted"/>
<dbReference type="InterPro" id="IPR000086">
    <property type="entry name" value="NUDIX_hydrolase_dom"/>
</dbReference>
<name>A0A6J6GGV9_9ZZZZ</name>
<accession>A0A6J6GGV9</accession>
<reference evidence="3" key="1">
    <citation type="submission" date="2020-05" db="EMBL/GenBank/DDBJ databases">
        <authorList>
            <person name="Chiriac C."/>
            <person name="Salcher M."/>
            <person name="Ghai R."/>
            <person name="Kavagutti S V."/>
        </authorList>
    </citation>
    <scope>NUCLEOTIDE SEQUENCE</scope>
</reference>
<organism evidence="3">
    <name type="scientific">freshwater metagenome</name>
    <dbReference type="NCBI Taxonomy" id="449393"/>
    <lineage>
        <taxon>unclassified sequences</taxon>
        <taxon>metagenomes</taxon>
        <taxon>ecological metagenomes</taxon>
    </lineage>
</organism>
<dbReference type="SUPFAM" id="SSF55811">
    <property type="entry name" value="Nudix"/>
    <property type="match status" value="1"/>
</dbReference>
<dbReference type="AlphaFoldDB" id="A0A6J6GGV9"/>
<dbReference type="InterPro" id="IPR015797">
    <property type="entry name" value="NUDIX_hydrolase-like_dom_sf"/>
</dbReference>
<evidence type="ECO:0000259" key="2">
    <source>
        <dbReference type="PROSITE" id="PS51462"/>
    </source>
</evidence>
<dbReference type="InterPro" id="IPR020084">
    <property type="entry name" value="NUDIX_hydrolase_CS"/>
</dbReference>
<protein>
    <submittedName>
        <fullName evidence="3">Unannotated protein</fullName>
    </submittedName>
</protein>
<gene>
    <name evidence="3" type="ORF">UFOPK1835_00287</name>
</gene>
<dbReference type="GO" id="GO:0016787">
    <property type="term" value="F:hydrolase activity"/>
    <property type="evidence" value="ECO:0007669"/>
    <property type="project" value="UniProtKB-KW"/>
</dbReference>
<dbReference type="PROSITE" id="PS00893">
    <property type="entry name" value="NUDIX_BOX"/>
    <property type="match status" value="1"/>
</dbReference>
<keyword evidence="1" id="KW-0378">Hydrolase</keyword>
<dbReference type="PROSITE" id="PS51462">
    <property type="entry name" value="NUDIX"/>
    <property type="match status" value="1"/>
</dbReference>
<dbReference type="Pfam" id="PF00293">
    <property type="entry name" value="NUDIX"/>
    <property type="match status" value="1"/>
</dbReference>
<evidence type="ECO:0000256" key="1">
    <source>
        <dbReference type="ARBA" id="ARBA00022801"/>
    </source>
</evidence>
<evidence type="ECO:0000313" key="3">
    <source>
        <dbReference type="EMBL" id="CAB4599500.1"/>
    </source>
</evidence>
<feature type="domain" description="Nudix hydrolase" evidence="2">
    <location>
        <begin position="34"/>
        <end position="161"/>
    </location>
</feature>
<dbReference type="PANTHER" id="PTHR10885">
    <property type="entry name" value="ISOPENTENYL-DIPHOSPHATE DELTA-ISOMERASE"/>
    <property type="match status" value="1"/>
</dbReference>
<sequence length="168" mass="18512">MSGDREQSESVDLLDEHGIVVGVTTRAEMRDSNLLHRSVFIAVVNDADELLVHLRADWKDLWPSSWDIAVGGVVGAGEAWETAAARELAEEIGITTELSYLGEGSYEDEHVREISRIYHARSEGPFTYNDGEVVEAAWVPIASLRSWLEGRPVCPDSVALVLPRLDAP</sequence>